<dbReference type="Proteomes" id="UP000286134">
    <property type="component" value="Unassembled WGS sequence"/>
</dbReference>
<protein>
    <submittedName>
        <fullName evidence="2">Uncharacterized protein</fullName>
    </submittedName>
</protein>
<dbReference type="OrthoDB" id="5209158at2759"/>
<evidence type="ECO:0000313" key="3">
    <source>
        <dbReference type="Proteomes" id="UP000286134"/>
    </source>
</evidence>
<feature type="compositionally biased region" description="Polar residues" evidence="1">
    <location>
        <begin position="1"/>
        <end position="14"/>
    </location>
</feature>
<comment type="caution">
    <text evidence="2">The sequence shown here is derived from an EMBL/GenBank/DDBJ whole genome shotgun (WGS) entry which is preliminary data.</text>
</comment>
<feature type="region of interest" description="Disordered" evidence="1">
    <location>
        <begin position="1"/>
        <end position="60"/>
    </location>
</feature>
<organism evidence="2 3">
    <name type="scientific">Erysiphe neolycopersici</name>
    <dbReference type="NCBI Taxonomy" id="212602"/>
    <lineage>
        <taxon>Eukaryota</taxon>
        <taxon>Fungi</taxon>
        <taxon>Dikarya</taxon>
        <taxon>Ascomycota</taxon>
        <taxon>Pezizomycotina</taxon>
        <taxon>Leotiomycetes</taxon>
        <taxon>Erysiphales</taxon>
        <taxon>Erysiphaceae</taxon>
        <taxon>Erysiphe</taxon>
    </lineage>
</organism>
<dbReference type="AlphaFoldDB" id="A0A420HTQ5"/>
<evidence type="ECO:0000256" key="1">
    <source>
        <dbReference type="SAM" id="MobiDB-lite"/>
    </source>
</evidence>
<gene>
    <name evidence="2" type="ORF">OnM2_047036</name>
</gene>
<accession>A0A420HTQ5</accession>
<keyword evidence="3" id="KW-1185">Reference proteome</keyword>
<proteinExistence type="predicted"/>
<name>A0A420HTQ5_9PEZI</name>
<evidence type="ECO:0000313" key="2">
    <source>
        <dbReference type="EMBL" id="RKF60818.1"/>
    </source>
</evidence>
<reference evidence="2 3" key="1">
    <citation type="journal article" date="2018" name="BMC Genomics">
        <title>Comparative genome analyses reveal sequence features reflecting distinct modes of host-adaptation between dicot and monocot powdery mildew.</title>
        <authorList>
            <person name="Wu Y."/>
            <person name="Ma X."/>
            <person name="Pan Z."/>
            <person name="Kale S.D."/>
            <person name="Song Y."/>
            <person name="King H."/>
            <person name="Zhang Q."/>
            <person name="Presley C."/>
            <person name="Deng X."/>
            <person name="Wei C.I."/>
            <person name="Xiao S."/>
        </authorList>
    </citation>
    <scope>NUCLEOTIDE SEQUENCE [LARGE SCALE GENOMIC DNA]</scope>
    <source>
        <strain evidence="2">UMSG2</strain>
    </source>
</reference>
<dbReference type="EMBL" id="MCFK01004748">
    <property type="protein sequence ID" value="RKF60818.1"/>
    <property type="molecule type" value="Genomic_DNA"/>
</dbReference>
<sequence length="112" mass="12987">MISSPQENSKSQLKSQRRETGFPEPFCPHRNTTLPHPEADTSPNPTIEASMSHKLNSERRPNSIQNAFRRLNEQHLFKERTLSNNEAFDKSKYASEEIWTDALFSKKLMKVL</sequence>